<evidence type="ECO:0000313" key="2">
    <source>
        <dbReference type="EMBL" id="MAA19004.1"/>
    </source>
</evidence>
<dbReference type="EMBL" id="GFPF01007858">
    <property type="protein sequence ID" value="MAA19004.1"/>
    <property type="molecule type" value="Transcribed_RNA"/>
</dbReference>
<sequence length="114" mass="13850">MSSRYSRPPNSSLFIRNVPDGTRRSRYQVCQVKLTSKDLQDHLARWRGHRHTSAYRTACKNKLCFRVVCMKIWRARARKSQARVSSILQRHKRRKISQRHKRRKISQRHKRRKV</sequence>
<accession>A0A224YYF7</accession>
<proteinExistence type="predicted"/>
<organism evidence="2">
    <name type="scientific">Rhipicephalus zambeziensis</name>
    <dbReference type="NCBI Taxonomy" id="60191"/>
    <lineage>
        <taxon>Eukaryota</taxon>
        <taxon>Metazoa</taxon>
        <taxon>Ecdysozoa</taxon>
        <taxon>Arthropoda</taxon>
        <taxon>Chelicerata</taxon>
        <taxon>Arachnida</taxon>
        <taxon>Acari</taxon>
        <taxon>Parasitiformes</taxon>
        <taxon>Ixodida</taxon>
        <taxon>Ixodoidea</taxon>
        <taxon>Ixodidae</taxon>
        <taxon>Rhipicephalinae</taxon>
        <taxon>Rhipicephalus</taxon>
        <taxon>Rhipicephalus</taxon>
    </lineage>
</organism>
<evidence type="ECO:0000256" key="1">
    <source>
        <dbReference type="SAM" id="MobiDB-lite"/>
    </source>
</evidence>
<feature type="region of interest" description="Disordered" evidence="1">
    <location>
        <begin position="81"/>
        <end position="114"/>
    </location>
</feature>
<reference evidence="2" key="1">
    <citation type="journal article" date="2017" name="Parasit. Vectors">
        <title>Sialotranscriptomics of Rhipicephalus zambeziensis reveals intricate expression profiles of secretory proteins and suggests tight temporal transcriptional regulation during blood-feeding.</title>
        <authorList>
            <person name="de Castro M.H."/>
            <person name="de Klerk D."/>
            <person name="Pienaar R."/>
            <person name="Rees D.J.G."/>
            <person name="Mans B.J."/>
        </authorList>
    </citation>
    <scope>NUCLEOTIDE SEQUENCE</scope>
    <source>
        <tissue evidence="2">Salivary glands</tissue>
    </source>
</reference>
<name>A0A224YYF7_9ACAR</name>
<feature type="compositionally biased region" description="Basic residues" evidence="1">
    <location>
        <begin position="89"/>
        <end position="114"/>
    </location>
</feature>
<dbReference type="AlphaFoldDB" id="A0A224YYF7"/>
<protein>
    <submittedName>
        <fullName evidence="2">FUS-interacting serine-arginine-rich protein 1</fullName>
    </submittedName>
</protein>